<comment type="similarity">
    <text evidence="1">Belongs to the ComF/GntX family.</text>
</comment>
<proteinExistence type="inferred from homology"/>
<dbReference type="InterPro" id="IPR029057">
    <property type="entry name" value="PRTase-like"/>
</dbReference>
<comment type="caution">
    <text evidence="3">The sequence shown here is derived from an EMBL/GenBank/DDBJ whole genome shotgun (WGS) entry which is preliminary data.</text>
</comment>
<dbReference type="InterPro" id="IPR044005">
    <property type="entry name" value="DZR_2"/>
</dbReference>
<accession>A0A0F9N6F2</accession>
<dbReference type="SUPFAM" id="SSF53271">
    <property type="entry name" value="PRTase-like"/>
    <property type="match status" value="1"/>
</dbReference>
<sequence length="238" mass="26611">MATWHSLTQQISRLYSKVFPIPCLLCGLPTEKEALCDGCINDLPTLQHACHLCSTPLSKGQICGRCLISPPIQQQSLSLFIYDSNVKRCISAFKYHQQIHLAKIFATLFIKQHKLDSTTLPDCIIPIPLHPKRLAERGYNQSALFCQQLSQQLHIATHSNYLTRIKNTSSQASLNAKQRRKNMRDAFEVSCEGLPEHVALVDDVMTSGATCSAAANELKKSGVKHIEVWTIARAISHY</sequence>
<protein>
    <recommendedName>
        <fullName evidence="2">Double zinc ribbon domain-containing protein</fullName>
    </recommendedName>
</protein>
<organism evidence="3">
    <name type="scientific">marine sediment metagenome</name>
    <dbReference type="NCBI Taxonomy" id="412755"/>
    <lineage>
        <taxon>unclassified sequences</taxon>
        <taxon>metagenomes</taxon>
        <taxon>ecological metagenomes</taxon>
    </lineage>
</organism>
<dbReference type="Gene3D" id="3.40.50.2020">
    <property type="match status" value="1"/>
</dbReference>
<dbReference type="CDD" id="cd06223">
    <property type="entry name" value="PRTases_typeI"/>
    <property type="match status" value="1"/>
</dbReference>
<dbReference type="Pfam" id="PF18912">
    <property type="entry name" value="DZR_2"/>
    <property type="match status" value="1"/>
</dbReference>
<evidence type="ECO:0000256" key="1">
    <source>
        <dbReference type="ARBA" id="ARBA00008007"/>
    </source>
</evidence>
<gene>
    <name evidence="3" type="ORF">LCGC14_1067080</name>
</gene>
<feature type="domain" description="Double zinc ribbon" evidence="2">
    <location>
        <begin position="18"/>
        <end position="67"/>
    </location>
</feature>
<dbReference type="InterPro" id="IPR000836">
    <property type="entry name" value="PRTase_dom"/>
</dbReference>
<evidence type="ECO:0000259" key="2">
    <source>
        <dbReference type="Pfam" id="PF18912"/>
    </source>
</evidence>
<reference evidence="3" key="1">
    <citation type="journal article" date="2015" name="Nature">
        <title>Complex archaea that bridge the gap between prokaryotes and eukaryotes.</title>
        <authorList>
            <person name="Spang A."/>
            <person name="Saw J.H."/>
            <person name="Jorgensen S.L."/>
            <person name="Zaremba-Niedzwiedzka K."/>
            <person name="Martijn J."/>
            <person name="Lind A.E."/>
            <person name="van Eijk R."/>
            <person name="Schleper C."/>
            <person name="Guy L."/>
            <person name="Ettema T.J."/>
        </authorList>
    </citation>
    <scope>NUCLEOTIDE SEQUENCE</scope>
</reference>
<dbReference type="InterPro" id="IPR051910">
    <property type="entry name" value="ComF/GntX_DNA_util-trans"/>
</dbReference>
<dbReference type="PANTHER" id="PTHR47505:SF1">
    <property type="entry name" value="DNA UTILIZATION PROTEIN YHGH"/>
    <property type="match status" value="1"/>
</dbReference>
<name>A0A0F9N6F2_9ZZZZ</name>
<evidence type="ECO:0000313" key="3">
    <source>
        <dbReference type="EMBL" id="KKN07417.1"/>
    </source>
</evidence>
<dbReference type="EMBL" id="LAZR01004573">
    <property type="protein sequence ID" value="KKN07417.1"/>
    <property type="molecule type" value="Genomic_DNA"/>
</dbReference>
<dbReference type="AlphaFoldDB" id="A0A0F9N6F2"/>
<dbReference type="PANTHER" id="PTHR47505">
    <property type="entry name" value="DNA UTILIZATION PROTEIN YHGH"/>
    <property type="match status" value="1"/>
</dbReference>